<accession>A0A2J7TD63</accession>
<reference evidence="2 3" key="1">
    <citation type="submission" date="2017-10" db="EMBL/GenBank/DDBJ databases">
        <title>Genome announcement of Methylocella silvestris TVC from permafrost.</title>
        <authorList>
            <person name="Wang J."/>
            <person name="Geng K."/>
            <person name="Ul-Haque F."/>
            <person name="Crombie A.T."/>
            <person name="Street L.E."/>
            <person name="Wookey P.A."/>
            <person name="Murrell J.C."/>
            <person name="Pratscher J."/>
        </authorList>
    </citation>
    <scope>NUCLEOTIDE SEQUENCE [LARGE SCALE GENOMIC DNA]</scope>
    <source>
        <strain evidence="2 3">TVC</strain>
    </source>
</reference>
<name>A0A2J7TD63_METSI</name>
<dbReference type="Proteomes" id="UP000236286">
    <property type="component" value="Unassembled WGS sequence"/>
</dbReference>
<dbReference type="EMBL" id="PDZR01000026">
    <property type="protein sequence ID" value="PNG24698.1"/>
    <property type="molecule type" value="Genomic_DNA"/>
</dbReference>
<evidence type="ECO:0000313" key="3">
    <source>
        <dbReference type="Proteomes" id="UP000236286"/>
    </source>
</evidence>
<sequence length="71" mass="7172">MTGLKKKRHYPHVSICKTGLLAGPAGIAAMASSVLQRGESRPGVGGARKGLGPVFATANPTPSGDASMRKA</sequence>
<proteinExistence type="predicted"/>
<protein>
    <submittedName>
        <fullName evidence="2">Uncharacterized protein</fullName>
    </submittedName>
</protein>
<evidence type="ECO:0000256" key="1">
    <source>
        <dbReference type="SAM" id="MobiDB-lite"/>
    </source>
</evidence>
<comment type="caution">
    <text evidence="2">The sequence shown here is derived from an EMBL/GenBank/DDBJ whole genome shotgun (WGS) entry which is preliminary data.</text>
</comment>
<gene>
    <name evidence="2" type="ORF">CR492_17400</name>
</gene>
<dbReference type="AlphaFoldDB" id="A0A2J7TD63"/>
<organism evidence="2 3">
    <name type="scientific">Methylocella silvestris</name>
    <dbReference type="NCBI Taxonomy" id="199596"/>
    <lineage>
        <taxon>Bacteria</taxon>
        <taxon>Pseudomonadati</taxon>
        <taxon>Pseudomonadota</taxon>
        <taxon>Alphaproteobacteria</taxon>
        <taxon>Hyphomicrobiales</taxon>
        <taxon>Beijerinckiaceae</taxon>
        <taxon>Methylocella</taxon>
    </lineage>
</organism>
<evidence type="ECO:0000313" key="2">
    <source>
        <dbReference type="EMBL" id="PNG24698.1"/>
    </source>
</evidence>
<feature type="region of interest" description="Disordered" evidence="1">
    <location>
        <begin position="38"/>
        <end position="71"/>
    </location>
</feature>